<evidence type="ECO:0000313" key="1">
    <source>
        <dbReference type="EMBL" id="KAF4710632.1"/>
    </source>
</evidence>
<gene>
    <name evidence="1" type="ORF">FOZ62_018847</name>
</gene>
<feature type="non-terminal residue" evidence="1">
    <location>
        <position position="55"/>
    </location>
</feature>
<sequence length="55" mass="5833">MAASVQVVRSRGKQFIIDGPPDQAGPLLAAFTPTTVVQLANDVIDNQLPEGKEDI</sequence>
<dbReference type="Proteomes" id="UP000574390">
    <property type="component" value="Unassembled WGS sequence"/>
</dbReference>
<name>A0A7J6QR04_PEROL</name>
<dbReference type="EMBL" id="JABANM010027863">
    <property type="protein sequence ID" value="KAF4710632.1"/>
    <property type="molecule type" value="Genomic_DNA"/>
</dbReference>
<reference evidence="1 2" key="1">
    <citation type="submission" date="2020-04" db="EMBL/GenBank/DDBJ databases">
        <title>Perkinsus olseni comparative genomics.</title>
        <authorList>
            <person name="Bogema D.R."/>
        </authorList>
    </citation>
    <scope>NUCLEOTIDE SEQUENCE [LARGE SCALE GENOMIC DNA]</scope>
    <source>
        <strain evidence="1">ATCC PRA-205</strain>
    </source>
</reference>
<protein>
    <submittedName>
        <fullName evidence="1">Uncharacterized protein</fullName>
    </submittedName>
</protein>
<proteinExistence type="predicted"/>
<dbReference type="AlphaFoldDB" id="A0A7J6QR04"/>
<comment type="caution">
    <text evidence="1">The sequence shown here is derived from an EMBL/GenBank/DDBJ whole genome shotgun (WGS) entry which is preliminary data.</text>
</comment>
<evidence type="ECO:0000313" key="2">
    <source>
        <dbReference type="Proteomes" id="UP000574390"/>
    </source>
</evidence>
<organism evidence="1 2">
    <name type="scientific">Perkinsus olseni</name>
    <name type="common">Perkinsus atlanticus</name>
    <dbReference type="NCBI Taxonomy" id="32597"/>
    <lineage>
        <taxon>Eukaryota</taxon>
        <taxon>Sar</taxon>
        <taxon>Alveolata</taxon>
        <taxon>Perkinsozoa</taxon>
        <taxon>Perkinsea</taxon>
        <taxon>Perkinsida</taxon>
        <taxon>Perkinsidae</taxon>
        <taxon>Perkinsus</taxon>
    </lineage>
</organism>
<accession>A0A7J6QR04</accession>